<evidence type="ECO:0000313" key="2">
    <source>
        <dbReference type="Proteomes" id="UP001142610"/>
    </source>
</evidence>
<sequence>MPFLPLLLLAAIPVFSGRVILPAGEGTLAVPLRATMEAGAVTTYEVDVDAAALLPELARELTTGVEGLAASCHQELAAGEPSFAGAGGSIAVVLPVSFTQYLCTEMWGKKKLFSEQGRIRSLIGVEVEGGRPRLVLKEFSVDGLSRMAATARTDLLLKAALEREIKTINESDELAAITRGLDDEGFLLTGIRAAEDREGLALLLSMSGPRGKEHFRRALDRTAAAFQ</sequence>
<dbReference type="Proteomes" id="UP001142610">
    <property type="component" value="Unassembled WGS sequence"/>
</dbReference>
<keyword evidence="2" id="KW-1185">Reference proteome</keyword>
<proteinExistence type="predicted"/>
<accession>A0A9X2LB15</accession>
<gene>
    <name evidence="1" type="ORF">NOG11_13500</name>
</gene>
<organism evidence="1 2">
    <name type="scientific">Parvularcula maris</name>
    <dbReference type="NCBI Taxonomy" id="2965077"/>
    <lineage>
        <taxon>Bacteria</taxon>
        <taxon>Pseudomonadati</taxon>
        <taxon>Pseudomonadota</taxon>
        <taxon>Alphaproteobacteria</taxon>
        <taxon>Parvularculales</taxon>
        <taxon>Parvularculaceae</taxon>
        <taxon>Parvularcula</taxon>
    </lineage>
</organism>
<name>A0A9X2LB15_9PROT</name>
<dbReference type="RefSeq" id="WP_256620313.1">
    <property type="nucleotide sequence ID" value="NZ_JANIBC010000018.1"/>
</dbReference>
<dbReference type="AlphaFoldDB" id="A0A9X2LB15"/>
<comment type="caution">
    <text evidence="1">The sequence shown here is derived from an EMBL/GenBank/DDBJ whole genome shotgun (WGS) entry which is preliminary data.</text>
</comment>
<reference evidence="1" key="1">
    <citation type="submission" date="2022-07" db="EMBL/GenBank/DDBJ databases">
        <title>Parvularcula maris sp. nov., an algicidal bacterium isolated from seawater.</title>
        <authorList>
            <person name="Li F."/>
        </authorList>
    </citation>
    <scope>NUCLEOTIDE SEQUENCE</scope>
    <source>
        <strain evidence="1">BGMRC 0090</strain>
    </source>
</reference>
<protein>
    <submittedName>
        <fullName evidence="1">Uncharacterized protein</fullName>
    </submittedName>
</protein>
<evidence type="ECO:0000313" key="1">
    <source>
        <dbReference type="EMBL" id="MCQ8186395.1"/>
    </source>
</evidence>
<dbReference type="EMBL" id="JANIBC010000018">
    <property type="protein sequence ID" value="MCQ8186395.1"/>
    <property type="molecule type" value="Genomic_DNA"/>
</dbReference>